<name>A0A4P2QZW1_SORCE</name>
<dbReference type="Proteomes" id="UP000295497">
    <property type="component" value="Chromosome"/>
</dbReference>
<reference evidence="3 4" key="1">
    <citation type="submission" date="2015-09" db="EMBL/GenBank/DDBJ databases">
        <title>Sorangium comparison.</title>
        <authorList>
            <person name="Zaburannyi N."/>
            <person name="Bunk B."/>
            <person name="Overmann J."/>
            <person name="Mueller R."/>
        </authorList>
    </citation>
    <scope>NUCLEOTIDE SEQUENCE [LARGE SCALE GENOMIC DNA]</scope>
    <source>
        <strain evidence="3 4">So ce836</strain>
    </source>
</reference>
<dbReference type="EMBL" id="CP012672">
    <property type="protein sequence ID" value="AUX35781.1"/>
    <property type="molecule type" value="Genomic_DNA"/>
</dbReference>
<dbReference type="Gene3D" id="3.40.605.10">
    <property type="entry name" value="Aldehyde Dehydrogenase, Chain A, domain 1"/>
    <property type="match status" value="1"/>
</dbReference>
<organism evidence="3 4">
    <name type="scientific">Sorangium cellulosum</name>
    <name type="common">Polyangium cellulosum</name>
    <dbReference type="NCBI Taxonomy" id="56"/>
    <lineage>
        <taxon>Bacteria</taxon>
        <taxon>Pseudomonadati</taxon>
        <taxon>Myxococcota</taxon>
        <taxon>Polyangia</taxon>
        <taxon>Polyangiales</taxon>
        <taxon>Polyangiaceae</taxon>
        <taxon>Sorangium</taxon>
    </lineage>
</organism>
<dbReference type="InterPro" id="IPR016162">
    <property type="entry name" value="Ald_DH_N"/>
</dbReference>
<dbReference type="InterPro" id="IPR016161">
    <property type="entry name" value="Ald_DH/histidinol_DH"/>
</dbReference>
<feature type="region of interest" description="Disordered" evidence="2">
    <location>
        <begin position="11"/>
        <end position="40"/>
    </location>
</feature>
<dbReference type="AlphaFoldDB" id="A0A4P2QZW1"/>
<proteinExistence type="predicted"/>
<evidence type="ECO:0000313" key="3">
    <source>
        <dbReference type="EMBL" id="AUX35781.1"/>
    </source>
</evidence>
<evidence type="ECO:0000256" key="2">
    <source>
        <dbReference type="SAM" id="MobiDB-lite"/>
    </source>
</evidence>
<accession>A0A4P2QZW1</accession>
<feature type="compositionally biased region" description="Low complexity" evidence="2">
    <location>
        <begin position="21"/>
        <end position="37"/>
    </location>
</feature>
<sequence>MPPVPDLVTAAAPAPGNLPSGGSAAATAADPGAARGAETPPAELDRALSELGDAALGFARMPPREKASLLRALLPGLLAAARPQVEASCAAAGLDPGSAAAGEAWLAGPCAALAQVRLLAEALEDIAARGRPRLRRGAVRARPDGRVEVDVFPAGLKDAALHGPLRARALMQPGATPAGVLEAQAPFYRQRDPEGGVALVLGAGGAASVPLRDALHKLFVDGRVVALAASPEAAPLGALLERALAPLVARGLLRFVHVGADAAAYLAAHPAVAEVHVSGAAAAHDALVWGPPGPQQAGRRASGEPLLHKPITSVLGGVRPVLVMPWLYGRDELWFQVRLLASRVVSSASLGDPAAHVLVLPRGFVQRPLLFRMLHRALAAVPPRRAVHPEAESRHAALTAGRPPLERERLEGSADVPLPSGVVRIGEPGPGAPPWTLIAGLSASDPAEPLFSIEPLCGVLSIVEVGSSDPVEFLEAAARFCNDRLQGTLGASIVAHPISEEDPAVGAALDRALLELRYGVIAVNQAPAAAHALVALPWGGHPSATLADIQSGLGFVHNTAMLAQVEKTILRAPLTTFARPPSSCDHRRAHVVGERLAACAADPRWGNVARVAAAALRG</sequence>
<evidence type="ECO:0000313" key="4">
    <source>
        <dbReference type="Proteomes" id="UP000295497"/>
    </source>
</evidence>
<evidence type="ECO:0000256" key="1">
    <source>
        <dbReference type="ARBA" id="ARBA00023002"/>
    </source>
</evidence>
<keyword evidence="1 3" id="KW-0560">Oxidoreductase</keyword>
<protein>
    <submittedName>
        <fullName evidence="3">Aldehyde dehydrogenase</fullName>
        <ecNumber evidence="3">1.2.1.-</ecNumber>
    </submittedName>
</protein>
<gene>
    <name evidence="3" type="primary">aldA</name>
    <name evidence="3" type="ORF">SOCE836_079800</name>
</gene>
<dbReference type="SUPFAM" id="SSF53720">
    <property type="entry name" value="ALDH-like"/>
    <property type="match status" value="1"/>
</dbReference>
<dbReference type="EC" id="1.2.1.-" evidence="3"/>
<dbReference type="GO" id="GO:0016491">
    <property type="term" value="F:oxidoreductase activity"/>
    <property type="evidence" value="ECO:0007669"/>
    <property type="project" value="UniProtKB-KW"/>
</dbReference>
<dbReference type="RefSeq" id="WP_129578744.1">
    <property type="nucleotide sequence ID" value="NZ_CP012672.1"/>
</dbReference>